<protein>
    <submittedName>
        <fullName evidence="1">Uncharacterized protein</fullName>
    </submittedName>
</protein>
<accession>A0A3N4I9I3</accession>
<evidence type="ECO:0000313" key="2">
    <source>
        <dbReference type="Proteomes" id="UP000275078"/>
    </source>
</evidence>
<evidence type="ECO:0000313" key="1">
    <source>
        <dbReference type="EMBL" id="RPA80851.1"/>
    </source>
</evidence>
<sequence length="407" mass="47192">MKMLLFRYGLEVSATAHVRLALLNDINRIIITYLILTKLAWRAGNTDLGVWSYYAADSVREAITEVESNRERSLRRDQMYHRPKYEFKLVDQHGRNLALAIGWTSRSRVGMPPNQELSRLYTEMDKLEALRTFRPIPSISDADLHFLYEKLEAYDAEAAALEPELTRSHYTSQKLGTTNPRKHVQVERWKKFSYLKQEYLGFIFRVQGRTRGPPPFRIRGAIVRYLLWFHRKLDPLLESALATKPSDIPERWIYTLIEAFHEAPKAALFSLRSREDACLLRDTQCQLINIAFESQVQELSGLLCTQDWGLELISHIRFACDKFRLLTDFLGGNRFRSERMEVTILKYLAEPGFDADVVRGVDDATRAWFKVEGSRDCVFQVQRTGNGNIRMGRAGPRAAYMSEESRI</sequence>
<name>A0A3N4I9I3_ASCIM</name>
<dbReference type="Proteomes" id="UP000275078">
    <property type="component" value="Unassembled WGS sequence"/>
</dbReference>
<reference evidence="1 2" key="1">
    <citation type="journal article" date="2018" name="Nat. Ecol. Evol.">
        <title>Pezizomycetes genomes reveal the molecular basis of ectomycorrhizal truffle lifestyle.</title>
        <authorList>
            <person name="Murat C."/>
            <person name="Payen T."/>
            <person name="Noel B."/>
            <person name="Kuo A."/>
            <person name="Morin E."/>
            <person name="Chen J."/>
            <person name="Kohler A."/>
            <person name="Krizsan K."/>
            <person name="Balestrini R."/>
            <person name="Da Silva C."/>
            <person name="Montanini B."/>
            <person name="Hainaut M."/>
            <person name="Levati E."/>
            <person name="Barry K.W."/>
            <person name="Belfiori B."/>
            <person name="Cichocki N."/>
            <person name="Clum A."/>
            <person name="Dockter R.B."/>
            <person name="Fauchery L."/>
            <person name="Guy J."/>
            <person name="Iotti M."/>
            <person name="Le Tacon F."/>
            <person name="Lindquist E.A."/>
            <person name="Lipzen A."/>
            <person name="Malagnac F."/>
            <person name="Mello A."/>
            <person name="Molinier V."/>
            <person name="Miyauchi S."/>
            <person name="Poulain J."/>
            <person name="Riccioni C."/>
            <person name="Rubini A."/>
            <person name="Sitrit Y."/>
            <person name="Splivallo R."/>
            <person name="Traeger S."/>
            <person name="Wang M."/>
            <person name="Zifcakova L."/>
            <person name="Wipf D."/>
            <person name="Zambonelli A."/>
            <person name="Paolocci F."/>
            <person name="Nowrousian M."/>
            <person name="Ottonello S."/>
            <person name="Baldrian P."/>
            <person name="Spatafora J.W."/>
            <person name="Henrissat B."/>
            <person name="Nagy L.G."/>
            <person name="Aury J.M."/>
            <person name="Wincker P."/>
            <person name="Grigoriev I.V."/>
            <person name="Bonfante P."/>
            <person name="Martin F.M."/>
        </authorList>
    </citation>
    <scope>NUCLEOTIDE SEQUENCE [LARGE SCALE GENOMIC DNA]</scope>
    <source>
        <strain evidence="1 2">RN42</strain>
    </source>
</reference>
<keyword evidence="2" id="KW-1185">Reference proteome</keyword>
<gene>
    <name evidence="1" type="ORF">BJ508DRAFT_123692</name>
</gene>
<dbReference type="EMBL" id="ML119684">
    <property type="protein sequence ID" value="RPA80851.1"/>
    <property type="molecule type" value="Genomic_DNA"/>
</dbReference>
<proteinExistence type="predicted"/>
<organism evidence="1 2">
    <name type="scientific">Ascobolus immersus RN42</name>
    <dbReference type="NCBI Taxonomy" id="1160509"/>
    <lineage>
        <taxon>Eukaryota</taxon>
        <taxon>Fungi</taxon>
        <taxon>Dikarya</taxon>
        <taxon>Ascomycota</taxon>
        <taxon>Pezizomycotina</taxon>
        <taxon>Pezizomycetes</taxon>
        <taxon>Pezizales</taxon>
        <taxon>Ascobolaceae</taxon>
        <taxon>Ascobolus</taxon>
    </lineage>
</organism>
<dbReference type="AlphaFoldDB" id="A0A3N4I9I3"/>